<comment type="subcellular location">
    <subcellularLocation>
        <location evidence="1">Cell membrane</location>
        <topology evidence="1">Multi-pass membrane protein</topology>
    </subcellularLocation>
</comment>
<comment type="caution">
    <text evidence="9">The sequence shown here is derived from an EMBL/GenBank/DDBJ whole genome shotgun (WGS) entry which is preliminary data.</text>
</comment>
<feature type="domain" description="Type II secretion system protein GspF" evidence="8">
    <location>
        <begin position="245"/>
        <end position="357"/>
    </location>
</feature>
<keyword evidence="5 7" id="KW-1133">Transmembrane helix</keyword>
<dbReference type="STRING" id="1484.SA87_08580"/>
<evidence type="ECO:0000256" key="1">
    <source>
        <dbReference type="ARBA" id="ARBA00004651"/>
    </source>
</evidence>
<dbReference type="InterPro" id="IPR018076">
    <property type="entry name" value="T2SS_GspF_dom"/>
</dbReference>
<evidence type="ECO:0000256" key="3">
    <source>
        <dbReference type="ARBA" id="ARBA00022475"/>
    </source>
</evidence>
<accession>A0A132NB48</accession>
<keyword evidence="10" id="KW-1185">Reference proteome</keyword>
<feature type="transmembrane region" description="Helical" evidence="7">
    <location>
        <begin position="340"/>
        <end position="365"/>
    </location>
</feature>
<dbReference type="GO" id="GO:0015628">
    <property type="term" value="P:protein secretion by the type II secretion system"/>
    <property type="evidence" value="ECO:0007669"/>
    <property type="project" value="TreeGrafter"/>
</dbReference>
<reference evidence="9 10" key="1">
    <citation type="submission" date="2015-09" db="EMBL/GenBank/DDBJ databases">
        <title>Draft genome sequence of Hydrogenibacillus schlegelii DSM 2000.</title>
        <authorList>
            <person name="Hemp J."/>
        </authorList>
    </citation>
    <scope>NUCLEOTIDE SEQUENCE [LARGE SCALE GENOMIC DNA]</scope>
    <source>
        <strain evidence="9 10">MA 48</strain>
    </source>
</reference>
<dbReference type="Pfam" id="PF00482">
    <property type="entry name" value="T2SSF"/>
    <property type="match status" value="2"/>
</dbReference>
<proteinExistence type="inferred from homology"/>
<dbReference type="InterPro" id="IPR042094">
    <property type="entry name" value="T2SS_GspF_sf"/>
</dbReference>
<dbReference type="PANTHER" id="PTHR30012">
    <property type="entry name" value="GENERAL SECRETION PATHWAY PROTEIN"/>
    <property type="match status" value="1"/>
</dbReference>
<comment type="similarity">
    <text evidence="2">Belongs to the GSP F family.</text>
</comment>
<feature type="transmembrane region" description="Helical" evidence="7">
    <location>
        <begin position="187"/>
        <end position="212"/>
    </location>
</feature>
<evidence type="ECO:0000256" key="4">
    <source>
        <dbReference type="ARBA" id="ARBA00022692"/>
    </source>
</evidence>
<feature type="domain" description="Type II secretion system protein GspF" evidence="8">
    <location>
        <begin position="43"/>
        <end position="156"/>
    </location>
</feature>
<keyword evidence="3" id="KW-1003">Cell membrane</keyword>
<dbReference type="EMBL" id="JXBB01000012">
    <property type="protein sequence ID" value="OAR04586.1"/>
    <property type="molecule type" value="Genomic_DNA"/>
</dbReference>
<dbReference type="Proteomes" id="UP000243024">
    <property type="component" value="Unassembled WGS sequence"/>
</dbReference>
<dbReference type="InterPro" id="IPR003004">
    <property type="entry name" value="GspF/PilC"/>
</dbReference>
<evidence type="ECO:0000259" key="8">
    <source>
        <dbReference type="Pfam" id="PF00482"/>
    </source>
</evidence>
<keyword evidence="6 7" id="KW-0472">Membrane</keyword>
<evidence type="ECO:0000256" key="6">
    <source>
        <dbReference type="ARBA" id="ARBA00023136"/>
    </source>
</evidence>
<evidence type="ECO:0000313" key="10">
    <source>
        <dbReference type="Proteomes" id="UP000243024"/>
    </source>
</evidence>
<dbReference type="PANTHER" id="PTHR30012:SF0">
    <property type="entry name" value="TYPE II SECRETION SYSTEM PROTEIN F-RELATED"/>
    <property type="match status" value="1"/>
</dbReference>
<evidence type="ECO:0000313" key="9">
    <source>
        <dbReference type="EMBL" id="OAR04586.1"/>
    </source>
</evidence>
<evidence type="ECO:0000256" key="2">
    <source>
        <dbReference type="ARBA" id="ARBA00005745"/>
    </source>
</evidence>
<dbReference type="Gene3D" id="1.20.81.30">
    <property type="entry name" value="Type II secretion system (T2SS), domain F"/>
    <property type="match status" value="2"/>
</dbReference>
<gene>
    <name evidence="9" type="ORF">SA87_08580</name>
</gene>
<evidence type="ECO:0000256" key="5">
    <source>
        <dbReference type="ARBA" id="ARBA00022989"/>
    </source>
</evidence>
<sequence length="371" mass="40357">MDRRSRGDRTVTGIRQRFFQRKGRPTRRPRWTEPVLERVLIPLSELAAGGLPLFEVLEATERHLPPSFRPTFRDARAAVERGARLSDAFRTIGWPPYALAALALAEMTGDVAAQLAHLRDHYARRVRFRRTIRARLAYPAFLLALALLLFGYLLAGLGPRLQALETALAGSAAAQTVDGPLGSDAPWTAGLIGGLAVAGLIGGGAAGVGLAVRRGSEAAVGRLVRLGPLGRLVRLVLTREAIEPLGLLLQAGHDVLAAVRLLQAETPWRVLRAWYGRLEARLLAGATLTGAFEETPWLEDDWRLYVESGERSGRLVELLNAYAARLEAELERRTEAAVRWIEPAAVLVVGGAVLLVAGTLFGMVFDLMARL</sequence>
<name>A0A132NB48_HYDSH</name>
<protein>
    <recommendedName>
        <fullName evidence="8">Type II secretion system protein GspF domain-containing protein</fullName>
    </recommendedName>
</protein>
<feature type="transmembrane region" description="Helical" evidence="7">
    <location>
        <begin position="136"/>
        <end position="155"/>
    </location>
</feature>
<dbReference type="AlphaFoldDB" id="A0A132NB48"/>
<dbReference type="GO" id="GO:0005886">
    <property type="term" value="C:plasma membrane"/>
    <property type="evidence" value="ECO:0007669"/>
    <property type="project" value="UniProtKB-SubCell"/>
</dbReference>
<evidence type="ECO:0000256" key="7">
    <source>
        <dbReference type="SAM" id="Phobius"/>
    </source>
</evidence>
<organism evidence="9 10">
    <name type="scientific">Hydrogenibacillus schlegelii</name>
    <name type="common">Bacillus schlegelii</name>
    <dbReference type="NCBI Taxonomy" id="1484"/>
    <lineage>
        <taxon>Bacteria</taxon>
        <taxon>Bacillati</taxon>
        <taxon>Bacillota</taxon>
        <taxon>Bacilli</taxon>
        <taxon>Bacillales</taxon>
        <taxon>Bacillales Family X. Incertae Sedis</taxon>
        <taxon>Hydrogenibacillus</taxon>
    </lineage>
</organism>
<keyword evidence="4 7" id="KW-0812">Transmembrane</keyword>